<evidence type="ECO:0000313" key="2">
    <source>
        <dbReference type="Proteomes" id="UP000288102"/>
    </source>
</evidence>
<dbReference type="AlphaFoldDB" id="A0A434A2W8"/>
<dbReference type="RefSeq" id="WP_127340126.1">
    <property type="nucleotide sequence ID" value="NZ_QWDM01000015.1"/>
</dbReference>
<keyword evidence="2" id="KW-1185">Reference proteome</keyword>
<proteinExistence type="predicted"/>
<organism evidence="1 2">
    <name type="scientific">Flavobacterium cupreum</name>
    <dbReference type="NCBI Taxonomy" id="2133766"/>
    <lineage>
        <taxon>Bacteria</taxon>
        <taxon>Pseudomonadati</taxon>
        <taxon>Bacteroidota</taxon>
        <taxon>Flavobacteriia</taxon>
        <taxon>Flavobacteriales</taxon>
        <taxon>Flavobacteriaceae</taxon>
        <taxon>Flavobacterium</taxon>
    </lineage>
</organism>
<comment type="caution">
    <text evidence="1">The sequence shown here is derived from an EMBL/GenBank/DDBJ whole genome shotgun (WGS) entry which is preliminary data.</text>
</comment>
<gene>
    <name evidence="1" type="ORF">D0817_20210</name>
</gene>
<accession>A0A434A2W8</accession>
<dbReference type="EMBL" id="QWDM01000015">
    <property type="protein sequence ID" value="RUT68686.1"/>
    <property type="molecule type" value="Genomic_DNA"/>
</dbReference>
<name>A0A434A2W8_9FLAO</name>
<reference evidence="2" key="1">
    <citation type="journal article" date="2019" name="Syst. Appl. Microbiol.">
        <title>Flavobacterium circumlabens sp. nov. and Flavobacterium cupreum sp. nov., two psychrotrophic species isolated from Antarctic environmental samples.</title>
        <authorList>
            <person name="Kralova S."/>
            <person name="Busse H.-J."/>
            <person name="Svec P."/>
            <person name="Maslanova I."/>
            <person name="Stankova E."/>
            <person name="Bartak M."/>
            <person name="Sedlacek I."/>
        </authorList>
    </citation>
    <scope>NUCLEOTIDE SEQUENCE [LARGE SCALE GENOMIC DNA]</scope>
    <source>
        <strain evidence="2">CCM 8825</strain>
    </source>
</reference>
<dbReference type="OrthoDB" id="1340606at2"/>
<evidence type="ECO:0000313" key="1">
    <source>
        <dbReference type="EMBL" id="RUT68686.1"/>
    </source>
</evidence>
<sequence>MYSQESIDALINRIGWSDLSSGLPFVLSVENLTASSGKKFNWYHSLVLVDNVYAAVPEVEMSELSFNAYLSDIRNQAVLSVLTSILDTYVDYDPATDYSIIITERSTLFDDSIGYSVAIKMIELFISTTRSNFNERSAKMTYQTLKVELEGAKNDNGHFVAKGIVYKLEQSIKKAQKVIFPYRILVNDGNAW</sequence>
<dbReference type="Proteomes" id="UP000288102">
    <property type="component" value="Unassembled WGS sequence"/>
</dbReference>
<protein>
    <submittedName>
        <fullName evidence="1">Uncharacterized protein</fullName>
    </submittedName>
</protein>